<evidence type="ECO:0000256" key="8">
    <source>
        <dbReference type="ARBA" id="ARBA00022777"/>
    </source>
</evidence>
<keyword evidence="8 15" id="KW-0418">Kinase</keyword>
<feature type="region of interest" description="Disordered" evidence="13">
    <location>
        <begin position="1062"/>
        <end position="1092"/>
    </location>
</feature>
<feature type="compositionally biased region" description="Low complexity" evidence="13">
    <location>
        <begin position="600"/>
        <end position="613"/>
    </location>
</feature>
<sequence>MEANLMSSCSLQLRQPFGDAQNRANMAHPSLQRSRPVTLSPSLEKLNYAGIDFKEHETTELTFTPVENKRISAVIEAQPSSNRNSTISTASTASTKSRRKTHIGPWQLGRTLGKGSTGRVRLAKHAVTGQSAAIKIVSKRFAAMVQSQSIMAMDKITKIPGISNEPRAIPCGIEREVVIMKLIQHPNVIGLFDVWENRGELYLVLEYVEGGELFEYISEHGPLPEIEAVRLFRQIISAVSYCHRFNICHRDLKPENILLDGFLNVKLADFGMAALQPEGHLLNTSCGSPHYASPEIIHGKPYRGDKADIWSCGIILYALLCGFLPFDGGDLRNTLKLVKRGEYILPPWLSDEAIDLVQCILQKEPGDRITITDMWEHPLLKKYENNPLLKNELAIGPAPPFPLKMYGKVASGRQDIDMEILRGLQTLWHAVDSEELIRKLLNNESNHEKVFYQILQNFRAAQLEASGELPLKHSSSDYHHAPAAHATGIFTPHQSWKGSRFSLAGGRSSVKNFPHREPSSLDTISTYDPYRSSQTPTPNPRAEYANVTIHRRPTGLTNSIPSPSPNSVQQPSKNRVLTPGPPSSYSVMQGFESQKTSLGSFRSYSSIESSRCRTTSPKHIGYRRNVSFRHLHNSSSNHTPARNRTSTSKSQYSLCPSRPIASETAKKLQEQTSDPIEQTSLLTAPLTARKRRDSTHRDGVALSKARLSWREDTRKVSAELEKLCEEAFNQVSDSSSMTKDSGSKEPSDTSSTSMSSISSNEGPEPKVEAVNDLLPNQPQESPRTYAALELAEARRRLIEHSAQAGANGLPDYLKNVIAHLDRLIDDETTNSANKPITKQTLVAREPTGRLPVISEENHLEIEPQAFLPPHEMTKPLGLDLGNWDTKKSIRVVKSDSVKSNLDFVKPLTIRKQHIAELPALDCGVSSFGLSGYHSNGRNEGNAVSPRGVIARHDSGLDSIEEDPKSARSSATRSSRETKKWTWLKYRQNSNTSTEADETKDKAFTDILDRMQDDRKKSTLGNIEQHFKDLRATAGGSRLRNLFKRKKSDDHIHKLTDDADETDISSTISDVDSKPNDSGIELEDDSTAATTPIRRNSDDIPLTTGYTNAWFSKILLMKLASKVLALNISKPPAKKEIIKIFKEWKKYGLEGLHLDNQNDIICGSVGELNFLRLRPVQFSAEFFSVLEHGRHANLSLVRLRHDQGASSSFYKVVQTLRMVLKQRNYLVQDSRRAKKMIKVLS</sequence>
<name>C5FD05_ARTOC</name>
<keyword evidence="7 12" id="KW-0547">Nucleotide-binding</keyword>
<evidence type="ECO:0000256" key="13">
    <source>
        <dbReference type="SAM" id="MobiDB-lite"/>
    </source>
</evidence>
<evidence type="ECO:0000256" key="6">
    <source>
        <dbReference type="ARBA" id="ARBA00022679"/>
    </source>
</evidence>
<evidence type="ECO:0000256" key="4">
    <source>
        <dbReference type="ARBA" id="ARBA00022527"/>
    </source>
</evidence>
<evidence type="ECO:0000256" key="12">
    <source>
        <dbReference type="PROSITE-ProRule" id="PRU10141"/>
    </source>
</evidence>
<keyword evidence="4" id="KW-0723">Serine/threonine-protein kinase</keyword>
<dbReference type="InterPro" id="IPR043024">
    <property type="entry name" value="KA1_sf_fungal"/>
</dbReference>
<feature type="compositionally biased region" description="Polar residues" evidence="13">
    <location>
        <begin position="520"/>
        <end position="536"/>
    </location>
</feature>
<feature type="compositionally biased region" description="Basic and acidic residues" evidence="13">
    <location>
        <begin position="953"/>
        <end position="965"/>
    </location>
</feature>
<gene>
    <name evidence="15" type="ORF">MCYG_00577</name>
</gene>
<dbReference type="SMART" id="SM00220">
    <property type="entry name" value="S_TKc"/>
    <property type="match status" value="1"/>
</dbReference>
<comment type="catalytic activity">
    <reaction evidence="10">
        <text>L-threonyl-[protein] + ATP = O-phospho-L-threonyl-[protein] + ADP + H(+)</text>
        <dbReference type="Rhea" id="RHEA:46608"/>
        <dbReference type="Rhea" id="RHEA-COMP:11060"/>
        <dbReference type="Rhea" id="RHEA-COMP:11605"/>
        <dbReference type="ChEBI" id="CHEBI:15378"/>
        <dbReference type="ChEBI" id="CHEBI:30013"/>
        <dbReference type="ChEBI" id="CHEBI:30616"/>
        <dbReference type="ChEBI" id="CHEBI:61977"/>
        <dbReference type="ChEBI" id="CHEBI:456216"/>
        <dbReference type="EC" id="2.7.11.1"/>
    </reaction>
</comment>
<dbReference type="GeneID" id="9225697"/>
<dbReference type="Pfam" id="PF00069">
    <property type="entry name" value="Pkinase"/>
    <property type="match status" value="1"/>
</dbReference>
<feature type="compositionally biased region" description="Polar residues" evidence="13">
    <location>
        <begin position="670"/>
        <end position="682"/>
    </location>
</feature>
<dbReference type="InterPro" id="IPR008271">
    <property type="entry name" value="Ser/Thr_kinase_AS"/>
</dbReference>
<dbReference type="PROSITE" id="PS00108">
    <property type="entry name" value="PROTEIN_KINASE_ST"/>
    <property type="match status" value="1"/>
</dbReference>
<evidence type="ECO:0000256" key="9">
    <source>
        <dbReference type="ARBA" id="ARBA00022840"/>
    </source>
</evidence>
<dbReference type="STRING" id="554155.C5FD05"/>
<feature type="binding site" evidence="12">
    <location>
        <position position="135"/>
    </location>
    <ligand>
        <name>ATP</name>
        <dbReference type="ChEBI" id="CHEBI:30616"/>
    </ligand>
</feature>
<dbReference type="VEuPathDB" id="FungiDB:MCYG_00577"/>
<feature type="region of interest" description="Disordered" evidence="13">
    <location>
        <begin position="80"/>
        <end position="101"/>
    </location>
</feature>
<dbReference type="PANTHER" id="PTHR24346:SF110">
    <property type="entry name" value="NON-SPECIFIC SERINE_THREONINE PROTEIN KINASE"/>
    <property type="match status" value="1"/>
</dbReference>
<comment type="similarity">
    <text evidence="2">Belongs to the protein kinase superfamily. CAMK Ser/Thr protein kinase family. NIM1 subfamily.</text>
</comment>
<evidence type="ECO:0000259" key="14">
    <source>
        <dbReference type="PROSITE" id="PS50011"/>
    </source>
</evidence>
<feature type="compositionally biased region" description="Polar residues" evidence="13">
    <location>
        <begin position="633"/>
        <end position="654"/>
    </location>
</feature>
<comment type="subcellular location">
    <subcellularLocation>
        <location evidence="1">Bud neck</location>
    </subcellularLocation>
</comment>
<dbReference type="eggNOG" id="KOG0588">
    <property type="taxonomic scope" value="Eukaryota"/>
</dbReference>
<dbReference type="GO" id="GO:0005940">
    <property type="term" value="C:septin ring"/>
    <property type="evidence" value="ECO:0007669"/>
    <property type="project" value="UniProtKB-ARBA"/>
</dbReference>
<organism evidence="15 16">
    <name type="scientific">Arthroderma otae (strain ATCC MYA-4605 / CBS 113480)</name>
    <name type="common">Microsporum canis</name>
    <dbReference type="NCBI Taxonomy" id="554155"/>
    <lineage>
        <taxon>Eukaryota</taxon>
        <taxon>Fungi</taxon>
        <taxon>Dikarya</taxon>
        <taxon>Ascomycota</taxon>
        <taxon>Pezizomycotina</taxon>
        <taxon>Eurotiomycetes</taxon>
        <taxon>Eurotiomycetidae</taxon>
        <taxon>Onygenales</taxon>
        <taxon>Arthrodermataceae</taxon>
        <taxon>Microsporum</taxon>
    </lineage>
</organism>
<reference evidence="16" key="1">
    <citation type="journal article" date="2012" name="MBio">
        <title>Comparative genome analysis of Trichophyton rubrum and related dermatophytes reveals candidate genes involved in infection.</title>
        <authorList>
            <person name="Martinez D.A."/>
            <person name="Oliver B.G."/>
            <person name="Graeser Y."/>
            <person name="Goldberg J.M."/>
            <person name="Li W."/>
            <person name="Martinez-Rossi N.M."/>
            <person name="Monod M."/>
            <person name="Shelest E."/>
            <person name="Barton R.C."/>
            <person name="Birch E."/>
            <person name="Brakhage A.A."/>
            <person name="Chen Z."/>
            <person name="Gurr S.J."/>
            <person name="Heiman D."/>
            <person name="Heitman J."/>
            <person name="Kosti I."/>
            <person name="Rossi A."/>
            <person name="Saif S."/>
            <person name="Samalova M."/>
            <person name="Saunders C.W."/>
            <person name="Shea T."/>
            <person name="Summerbell R.C."/>
            <person name="Xu J."/>
            <person name="Young S."/>
            <person name="Zeng Q."/>
            <person name="Birren B.W."/>
            <person name="Cuomo C.A."/>
            <person name="White T.C."/>
        </authorList>
    </citation>
    <scope>NUCLEOTIDE SEQUENCE [LARGE SCALE GENOMIC DNA]</scope>
    <source>
        <strain evidence="16">ATCC MYA-4605 / CBS 113480</strain>
    </source>
</reference>
<dbReference type="GO" id="GO:0035556">
    <property type="term" value="P:intracellular signal transduction"/>
    <property type="evidence" value="ECO:0007669"/>
    <property type="project" value="TreeGrafter"/>
</dbReference>
<feature type="compositionally biased region" description="Low complexity" evidence="13">
    <location>
        <begin position="558"/>
        <end position="572"/>
    </location>
</feature>
<dbReference type="OMA" id="MEANLMS"/>
<dbReference type="FunFam" id="1.10.510.10:FF:000394">
    <property type="entry name" value="Serine/threonine-protein kinase HSL1"/>
    <property type="match status" value="1"/>
</dbReference>
<evidence type="ECO:0000256" key="2">
    <source>
        <dbReference type="ARBA" id="ARBA00010791"/>
    </source>
</evidence>
<feature type="region of interest" description="Disordered" evidence="13">
    <location>
        <begin position="730"/>
        <end position="768"/>
    </location>
</feature>
<dbReference type="Gene3D" id="1.10.510.10">
    <property type="entry name" value="Transferase(Phosphotransferase) domain 1"/>
    <property type="match status" value="1"/>
</dbReference>
<keyword evidence="5" id="KW-0597">Phosphoprotein</keyword>
<dbReference type="InterPro" id="IPR017441">
    <property type="entry name" value="Protein_kinase_ATP_BS"/>
</dbReference>
<dbReference type="RefSeq" id="XP_002850473.1">
    <property type="nucleotide sequence ID" value="XM_002850427.1"/>
</dbReference>
<evidence type="ECO:0000256" key="7">
    <source>
        <dbReference type="ARBA" id="ARBA00022741"/>
    </source>
</evidence>
<evidence type="ECO:0000256" key="3">
    <source>
        <dbReference type="ARBA" id="ARBA00012513"/>
    </source>
</evidence>
<dbReference type="AlphaFoldDB" id="C5FD05"/>
<dbReference type="GO" id="GO:0005935">
    <property type="term" value="C:cellular bud neck"/>
    <property type="evidence" value="ECO:0007669"/>
    <property type="project" value="UniProtKB-SubCell"/>
</dbReference>
<dbReference type="InterPro" id="IPR011009">
    <property type="entry name" value="Kinase-like_dom_sf"/>
</dbReference>
<dbReference type="EC" id="2.7.11.1" evidence="3"/>
<evidence type="ECO:0000256" key="1">
    <source>
        <dbReference type="ARBA" id="ARBA00004266"/>
    </source>
</evidence>
<protein>
    <recommendedName>
        <fullName evidence="3">non-specific serine/threonine protein kinase</fullName>
        <ecNumber evidence="3">2.7.11.1</ecNumber>
    </recommendedName>
</protein>
<proteinExistence type="inferred from homology"/>
<dbReference type="PROSITE" id="PS50011">
    <property type="entry name" value="PROTEIN_KINASE_DOM"/>
    <property type="match status" value="1"/>
</dbReference>
<dbReference type="PROSITE" id="PS00107">
    <property type="entry name" value="PROTEIN_KINASE_ATP"/>
    <property type="match status" value="1"/>
</dbReference>
<feature type="compositionally biased region" description="Low complexity" evidence="13">
    <location>
        <begin position="748"/>
        <end position="759"/>
    </location>
</feature>
<dbReference type="HOGENOM" id="CLU_004222_0_0_1"/>
<dbReference type="CDD" id="cd14081">
    <property type="entry name" value="STKc_BRSK1_2"/>
    <property type="match status" value="1"/>
</dbReference>
<dbReference type="GO" id="GO:0004674">
    <property type="term" value="F:protein serine/threonine kinase activity"/>
    <property type="evidence" value="ECO:0007669"/>
    <property type="project" value="UniProtKB-KW"/>
</dbReference>
<comment type="catalytic activity">
    <reaction evidence="11">
        <text>L-seryl-[protein] + ATP = O-phospho-L-seryl-[protein] + ADP + H(+)</text>
        <dbReference type="Rhea" id="RHEA:17989"/>
        <dbReference type="Rhea" id="RHEA-COMP:9863"/>
        <dbReference type="Rhea" id="RHEA-COMP:11604"/>
        <dbReference type="ChEBI" id="CHEBI:15378"/>
        <dbReference type="ChEBI" id="CHEBI:29999"/>
        <dbReference type="ChEBI" id="CHEBI:30616"/>
        <dbReference type="ChEBI" id="CHEBI:83421"/>
        <dbReference type="ChEBI" id="CHEBI:456216"/>
        <dbReference type="EC" id="2.7.11.1"/>
    </reaction>
</comment>
<feature type="compositionally biased region" description="Low complexity" evidence="13">
    <location>
        <begin position="80"/>
        <end position="95"/>
    </location>
</feature>
<dbReference type="GO" id="GO:0005524">
    <property type="term" value="F:ATP binding"/>
    <property type="evidence" value="ECO:0007669"/>
    <property type="project" value="UniProtKB-UniRule"/>
</dbReference>
<dbReference type="EMBL" id="DS995701">
    <property type="protein sequence ID" value="EEQ27689.1"/>
    <property type="molecule type" value="Genomic_DNA"/>
</dbReference>
<dbReference type="Gene3D" id="3.30.310.220">
    <property type="entry name" value="Fungal kinase associated-1 domain"/>
    <property type="match status" value="1"/>
</dbReference>
<accession>C5FD05</accession>
<feature type="region of interest" description="Disordered" evidence="13">
    <location>
        <begin position="509"/>
        <end position="584"/>
    </location>
</feature>
<feature type="compositionally biased region" description="Basic residues" evidence="13">
    <location>
        <begin position="620"/>
        <end position="632"/>
    </location>
</feature>
<dbReference type="SUPFAM" id="SSF56112">
    <property type="entry name" value="Protein kinase-like (PK-like)"/>
    <property type="match status" value="1"/>
</dbReference>
<dbReference type="Pfam" id="PF16797">
    <property type="entry name" value="Fungal_KA1"/>
    <property type="match status" value="1"/>
</dbReference>
<keyword evidence="9 12" id="KW-0067">ATP-binding</keyword>
<dbReference type="OrthoDB" id="504170at2759"/>
<feature type="region of interest" description="Disordered" evidence="13">
    <location>
        <begin position="598"/>
        <end position="699"/>
    </location>
</feature>
<keyword evidence="6" id="KW-0808">Transferase</keyword>
<dbReference type="Proteomes" id="UP000002035">
    <property type="component" value="Unassembled WGS sequence"/>
</dbReference>
<evidence type="ECO:0000256" key="5">
    <source>
        <dbReference type="ARBA" id="ARBA00022553"/>
    </source>
</evidence>
<dbReference type="InterPro" id="IPR031850">
    <property type="entry name" value="Fungal_KA1_dom"/>
</dbReference>
<dbReference type="InterPro" id="IPR000719">
    <property type="entry name" value="Prot_kinase_dom"/>
</dbReference>
<feature type="region of interest" description="Disordered" evidence="13">
    <location>
        <begin position="953"/>
        <end position="973"/>
    </location>
</feature>
<keyword evidence="16" id="KW-1185">Reference proteome</keyword>
<evidence type="ECO:0000313" key="15">
    <source>
        <dbReference type="EMBL" id="EEQ27689.1"/>
    </source>
</evidence>
<evidence type="ECO:0000256" key="10">
    <source>
        <dbReference type="ARBA" id="ARBA00047899"/>
    </source>
</evidence>
<dbReference type="PANTHER" id="PTHR24346">
    <property type="entry name" value="MAP/MICROTUBULE AFFINITY-REGULATING KINASE"/>
    <property type="match status" value="1"/>
</dbReference>
<evidence type="ECO:0000313" key="16">
    <source>
        <dbReference type="Proteomes" id="UP000002035"/>
    </source>
</evidence>
<feature type="domain" description="Protein kinase" evidence="14">
    <location>
        <begin position="106"/>
        <end position="380"/>
    </location>
</feature>
<evidence type="ECO:0000256" key="11">
    <source>
        <dbReference type="ARBA" id="ARBA00048679"/>
    </source>
</evidence>